<dbReference type="AlphaFoldDB" id="C2MAJ8"/>
<feature type="region of interest" description="Disordered" evidence="1">
    <location>
        <begin position="1"/>
        <end position="37"/>
    </location>
</feature>
<proteinExistence type="predicted"/>
<organism evidence="2 3">
    <name type="scientific">Porphyromonas uenonis 60-3</name>
    <dbReference type="NCBI Taxonomy" id="596327"/>
    <lineage>
        <taxon>Bacteria</taxon>
        <taxon>Pseudomonadati</taxon>
        <taxon>Bacteroidota</taxon>
        <taxon>Bacteroidia</taxon>
        <taxon>Bacteroidales</taxon>
        <taxon>Porphyromonadaceae</taxon>
        <taxon>Porphyromonas</taxon>
    </lineage>
</organism>
<reference evidence="2 3" key="1">
    <citation type="submission" date="2009-04" db="EMBL/GenBank/DDBJ databases">
        <authorList>
            <person name="Sebastian Y."/>
            <person name="Madupu R."/>
            <person name="Durkin A.S."/>
            <person name="Torralba M."/>
            <person name="Methe B."/>
            <person name="Sutton G.G."/>
            <person name="Strausberg R.L."/>
            <person name="Nelson K.E."/>
        </authorList>
    </citation>
    <scope>NUCLEOTIDE SEQUENCE [LARGE SCALE GENOMIC DNA]</scope>
    <source>
        <strain evidence="2 3">60-3</strain>
    </source>
</reference>
<keyword evidence="3" id="KW-1185">Reference proteome</keyword>
<evidence type="ECO:0000313" key="2">
    <source>
        <dbReference type="EMBL" id="EEK17252.1"/>
    </source>
</evidence>
<accession>C2MAJ8</accession>
<evidence type="ECO:0000256" key="1">
    <source>
        <dbReference type="SAM" id="MobiDB-lite"/>
    </source>
</evidence>
<feature type="compositionally biased region" description="Polar residues" evidence="1">
    <location>
        <begin position="26"/>
        <end position="37"/>
    </location>
</feature>
<dbReference type="Proteomes" id="UP000003303">
    <property type="component" value="Unassembled WGS sequence"/>
</dbReference>
<evidence type="ECO:0000313" key="3">
    <source>
        <dbReference type="Proteomes" id="UP000003303"/>
    </source>
</evidence>
<gene>
    <name evidence="2" type="ORF">PORUE0001_1903</name>
</gene>
<dbReference type="EMBL" id="ACLR01000103">
    <property type="protein sequence ID" value="EEK17252.1"/>
    <property type="molecule type" value="Genomic_DNA"/>
</dbReference>
<protein>
    <submittedName>
        <fullName evidence="2">Uncharacterized protein</fullName>
    </submittedName>
</protein>
<dbReference type="STRING" id="596327.PORUE0001_1903"/>
<sequence>MSDDAGQEQSLLLEFKLSEQSGGGNTPSPDTVNSSDWRCSARRERQLLYQWCGHRYSN</sequence>
<name>C2MAJ8_9PORP</name>
<comment type="caution">
    <text evidence="2">The sequence shown here is derived from an EMBL/GenBank/DDBJ whole genome shotgun (WGS) entry which is preliminary data.</text>
</comment>